<organism evidence="5 8">
    <name type="scientific">Adineta steineri</name>
    <dbReference type="NCBI Taxonomy" id="433720"/>
    <lineage>
        <taxon>Eukaryota</taxon>
        <taxon>Metazoa</taxon>
        <taxon>Spiralia</taxon>
        <taxon>Gnathifera</taxon>
        <taxon>Rotifera</taxon>
        <taxon>Eurotatoria</taxon>
        <taxon>Bdelloidea</taxon>
        <taxon>Adinetida</taxon>
        <taxon>Adinetidae</taxon>
        <taxon>Adineta</taxon>
    </lineage>
</organism>
<dbReference type="AlphaFoldDB" id="A0A814L3N6"/>
<evidence type="ECO:0000256" key="1">
    <source>
        <dbReference type="ARBA" id="ARBA00023157"/>
    </source>
</evidence>
<proteinExistence type="predicted"/>
<feature type="compositionally biased region" description="Basic and acidic residues" evidence="3">
    <location>
        <begin position="26"/>
        <end position="37"/>
    </location>
</feature>
<evidence type="ECO:0000313" key="7">
    <source>
        <dbReference type="Proteomes" id="UP000663832"/>
    </source>
</evidence>
<feature type="domain" description="FZ" evidence="4">
    <location>
        <begin position="114"/>
        <end position="235"/>
    </location>
</feature>
<name>A0A814L3N6_9BILA</name>
<feature type="compositionally biased region" description="Low complexity" evidence="3">
    <location>
        <begin position="306"/>
        <end position="345"/>
    </location>
</feature>
<comment type="caution">
    <text evidence="2">Lacks conserved residue(s) required for the propagation of feature annotation.</text>
</comment>
<dbReference type="Proteomes" id="UP000663877">
    <property type="component" value="Unassembled WGS sequence"/>
</dbReference>
<evidence type="ECO:0000313" key="8">
    <source>
        <dbReference type="Proteomes" id="UP000663877"/>
    </source>
</evidence>
<protein>
    <recommendedName>
        <fullName evidence="4">FZ domain-containing protein</fullName>
    </recommendedName>
</protein>
<dbReference type="SUPFAM" id="SSF63501">
    <property type="entry name" value="Frizzled cysteine-rich domain"/>
    <property type="match status" value="1"/>
</dbReference>
<dbReference type="PROSITE" id="PS50038">
    <property type="entry name" value="FZ"/>
    <property type="match status" value="1"/>
</dbReference>
<feature type="compositionally biased region" description="Basic and acidic residues" evidence="3">
    <location>
        <begin position="48"/>
        <end position="61"/>
    </location>
</feature>
<evidence type="ECO:0000313" key="6">
    <source>
        <dbReference type="EMBL" id="CAF1107591.1"/>
    </source>
</evidence>
<evidence type="ECO:0000313" key="5">
    <source>
        <dbReference type="EMBL" id="CAF1060560.1"/>
    </source>
</evidence>
<feature type="region of interest" description="Disordered" evidence="3">
    <location>
        <begin position="1"/>
        <end position="62"/>
    </location>
</feature>
<evidence type="ECO:0000256" key="3">
    <source>
        <dbReference type="SAM" id="MobiDB-lite"/>
    </source>
</evidence>
<dbReference type="OrthoDB" id="10059991at2759"/>
<keyword evidence="1" id="KW-1015">Disulfide bond</keyword>
<keyword evidence="7" id="KW-1185">Reference proteome</keyword>
<dbReference type="EMBL" id="CAJNOM010000130">
    <property type="protein sequence ID" value="CAF1107591.1"/>
    <property type="molecule type" value="Genomic_DNA"/>
</dbReference>
<dbReference type="EMBL" id="CAJNOI010000101">
    <property type="protein sequence ID" value="CAF1060560.1"/>
    <property type="molecule type" value="Genomic_DNA"/>
</dbReference>
<feature type="region of interest" description="Disordered" evidence="3">
    <location>
        <begin position="306"/>
        <end position="348"/>
    </location>
</feature>
<feature type="compositionally biased region" description="Polar residues" evidence="3">
    <location>
        <begin position="1"/>
        <end position="20"/>
    </location>
</feature>
<evidence type="ECO:0000259" key="4">
    <source>
        <dbReference type="PROSITE" id="PS50038"/>
    </source>
</evidence>
<dbReference type="Proteomes" id="UP000663832">
    <property type="component" value="Unassembled WGS sequence"/>
</dbReference>
<gene>
    <name evidence="5" type="ORF">BJG266_LOCUS19141</name>
    <name evidence="6" type="ORF">QVE165_LOCUS20656</name>
</gene>
<dbReference type="Pfam" id="PF01392">
    <property type="entry name" value="Fz"/>
    <property type="match status" value="1"/>
</dbReference>
<accession>A0A814L3N6</accession>
<dbReference type="InterPro" id="IPR020067">
    <property type="entry name" value="Frizzled_dom"/>
</dbReference>
<evidence type="ECO:0000256" key="2">
    <source>
        <dbReference type="PROSITE-ProRule" id="PRU00090"/>
    </source>
</evidence>
<dbReference type="Gene3D" id="1.10.2000.10">
    <property type="entry name" value="Frizzled cysteine-rich domain"/>
    <property type="match status" value="1"/>
</dbReference>
<sequence length="419" mass="46284">MIVGQSLSNDIYSRRGSSALNRKKQKQDDVEREKHEFVDDEYSPPSTHQHDRYSPYGETKHNYRSRSRWPLSYEDSDDSYDSRDSHNLRDSHDLREWSRYEHRHNNHLSPAIFDHGPTCHSLLDPQYPLFSDVCGAVPQARYSLPNLFGHVERWQIAQVLSTILDPTTLASSAPNCPRALRLLLCPLLFPPCPTRYETPPILPCQPFCRVIKNQCAAPALDLLPCELLPPSSDLCPVNPAPYSSLLSSFGQTSPFNGGLPQGALQSLLAQSALSQFEGSQSPFSSLFAQTGLSQFDAPPSPFSSLFSQSGPSQFDGPSSPFSSLFSPSGYPSGPTPSGYPSGFPSGPIPSRIPSPGFSSLLSTSGLPSLSSFNPRFNMESVMSESLKPILVDFPPLPITPEFRKMPRYFPSLRSATEKV</sequence>
<reference evidence="5" key="1">
    <citation type="submission" date="2021-02" db="EMBL/GenBank/DDBJ databases">
        <authorList>
            <person name="Nowell W R."/>
        </authorList>
    </citation>
    <scope>NUCLEOTIDE SEQUENCE</scope>
</reference>
<dbReference type="InterPro" id="IPR036790">
    <property type="entry name" value="Frizzled_dom_sf"/>
</dbReference>
<comment type="caution">
    <text evidence="5">The sequence shown here is derived from an EMBL/GenBank/DDBJ whole genome shotgun (WGS) entry which is preliminary data.</text>
</comment>